<protein>
    <submittedName>
        <fullName evidence="1">Uncharacterized protein</fullName>
    </submittedName>
</protein>
<evidence type="ECO:0000313" key="2">
    <source>
        <dbReference type="Proteomes" id="UP000271889"/>
    </source>
</evidence>
<keyword evidence="2" id="KW-1185">Reference proteome</keyword>
<evidence type="ECO:0000313" key="1">
    <source>
        <dbReference type="EMBL" id="VDN20712.1"/>
    </source>
</evidence>
<accession>A0A3P7PL90</accession>
<name>A0A3P7PL90_CYLGO</name>
<gene>
    <name evidence="1" type="ORF">CGOC_LOCUS8876</name>
</gene>
<dbReference type="EMBL" id="UYRV01105177">
    <property type="protein sequence ID" value="VDN20712.1"/>
    <property type="molecule type" value="Genomic_DNA"/>
</dbReference>
<proteinExistence type="predicted"/>
<dbReference type="AlphaFoldDB" id="A0A3P7PL90"/>
<sequence length="114" mass="12961">MGYMKIAEECHLLILAFVIFLVKNQIYRILGQSDIVRRPTSAANVYYENGMYLLKEVNTDDFITSMRAIYPPFCEDTGEHDSFIVHVSVPNIGADVGTLLYLVSHFGRAHRMGM</sequence>
<dbReference type="Proteomes" id="UP000271889">
    <property type="component" value="Unassembled WGS sequence"/>
</dbReference>
<organism evidence="1 2">
    <name type="scientific">Cylicostephanus goldi</name>
    <name type="common">Nematode worm</name>
    <dbReference type="NCBI Taxonomy" id="71465"/>
    <lineage>
        <taxon>Eukaryota</taxon>
        <taxon>Metazoa</taxon>
        <taxon>Ecdysozoa</taxon>
        <taxon>Nematoda</taxon>
        <taxon>Chromadorea</taxon>
        <taxon>Rhabditida</taxon>
        <taxon>Rhabditina</taxon>
        <taxon>Rhabditomorpha</taxon>
        <taxon>Strongyloidea</taxon>
        <taxon>Strongylidae</taxon>
        <taxon>Cylicostephanus</taxon>
    </lineage>
</organism>
<reference evidence="1 2" key="1">
    <citation type="submission" date="2018-11" db="EMBL/GenBank/DDBJ databases">
        <authorList>
            <consortium name="Pathogen Informatics"/>
        </authorList>
    </citation>
    <scope>NUCLEOTIDE SEQUENCE [LARGE SCALE GENOMIC DNA]</scope>
</reference>